<name>A0A7S3NAM6_9SPIT</name>
<dbReference type="AlphaFoldDB" id="A0A7S3NAM6"/>
<organism evidence="2">
    <name type="scientific">Euplotes harpa</name>
    <dbReference type="NCBI Taxonomy" id="151035"/>
    <lineage>
        <taxon>Eukaryota</taxon>
        <taxon>Sar</taxon>
        <taxon>Alveolata</taxon>
        <taxon>Ciliophora</taxon>
        <taxon>Intramacronucleata</taxon>
        <taxon>Spirotrichea</taxon>
        <taxon>Hypotrichia</taxon>
        <taxon>Euplotida</taxon>
        <taxon>Euplotidae</taxon>
        <taxon>Euplotes</taxon>
    </lineage>
</organism>
<sequence>MDKLKQKNERKSSRSKRELAQRRRQFSKRRYKDDSESSIHRERKRKTGIYYISEEDTVTEESSVYDDILVPVCNDDSSISYSNYRKAGKIYLNSKDELVHVAEEHKNEAPKSWHNIPKANNTDKLYKERELEAAKFVEAIDNAVYQFKLHKVLSFEKNQGIKREHNQEEKKIVKNIKELGYGENKKKPKEQIQRSTLKDLYKADLKHLSPKARKIKLRDFEEVSVRLEKSDKNQSHFGSRKSSTSASEDVVVDKKKKSAVYKPGLADLKQKNDYIFFELFSVFTENYINGKKQRK</sequence>
<feature type="compositionally biased region" description="Polar residues" evidence="1">
    <location>
        <begin position="235"/>
        <end position="244"/>
    </location>
</feature>
<proteinExistence type="predicted"/>
<feature type="region of interest" description="Disordered" evidence="1">
    <location>
        <begin position="227"/>
        <end position="256"/>
    </location>
</feature>
<evidence type="ECO:0000256" key="1">
    <source>
        <dbReference type="SAM" id="MobiDB-lite"/>
    </source>
</evidence>
<dbReference type="EMBL" id="HBII01023136">
    <property type="protein sequence ID" value="CAE0350673.1"/>
    <property type="molecule type" value="Transcribed_RNA"/>
</dbReference>
<feature type="region of interest" description="Disordered" evidence="1">
    <location>
        <begin position="1"/>
        <end position="41"/>
    </location>
</feature>
<feature type="compositionally biased region" description="Basic and acidic residues" evidence="1">
    <location>
        <begin position="1"/>
        <end position="21"/>
    </location>
</feature>
<dbReference type="EMBL" id="HBII01023135">
    <property type="protein sequence ID" value="CAE0350672.1"/>
    <property type="molecule type" value="Transcribed_RNA"/>
</dbReference>
<feature type="compositionally biased region" description="Basic and acidic residues" evidence="1">
    <location>
        <begin position="31"/>
        <end position="40"/>
    </location>
</feature>
<reference evidence="2" key="1">
    <citation type="submission" date="2021-01" db="EMBL/GenBank/DDBJ databases">
        <authorList>
            <person name="Corre E."/>
            <person name="Pelletier E."/>
            <person name="Niang G."/>
            <person name="Scheremetjew M."/>
            <person name="Finn R."/>
            <person name="Kale V."/>
            <person name="Holt S."/>
            <person name="Cochrane G."/>
            <person name="Meng A."/>
            <person name="Brown T."/>
            <person name="Cohen L."/>
        </authorList>
    </citation>
    <scope>NUCLEOTIDE SEQUENCE</scope>
    <source>
        <strain evidence="2">FSP1.4</strain>
    </source>
</reference>
<accession>A0A7S3NAM6</accession>
<evidence type="ECO:0000313" key="2">
    <source>
        <dbReference type="EMBL" id="CAE0350672.1"/>
    </source>
</evidence>
<gene>
    <name evidence="2" type="ORF">EHAR0213_LOCUS9586</name>
    <name evidence="3" type="ORF">EHAR0213_LOCUS9587</name>
</gene>
<protein>
    <submittedName>
        <fullName evidence="2">Uncharacterized protein</fullName>
    </submittedName>
</protein>
<evidence type="ECO:0000313" key="3">
    <source>
        <dbReference type="EMBL" id="CAE0350673.1"/>
    </source>
</evidence>